<keyword evidence="3" id="KW-1185">Reference proteome</keyword>
<organism evidence="2 3">
    <name type="scientific">Armillaria gallica</name>
    <name type="common">Bulbous honey fungus</name>
    <name type="synonym">Armillaria bulbosa</name>
    <dbReference type="NCBI Taxonomy" id="47427"/>
    <lineage>
        <taxon>Eukaryota</taxon>
        <taxon>Fungi</taxon>
        <taxon>Dikarya</taxon>
        <taxon>Basidiomycota</taxon>
        <taxon>Agaricomycotina</taxon>
        <taxon>Agaricomycetes</taxon>
        <taxon>Agaricomycetidae</taxon>
        <taxon>Agaricales</taxon>
        <taxon>Marasmiineae</taxon>
        <taxon>Physalacriaceae</taxon>
        <taxon>Armillaria</taxon>
    </lineage>
</organism>
<gene>
    <name evidence="2" type="ORF">ARMGADRAFT_1075011</name>
</gene>
<protein>
    <submittedName>
        <fullName evidence="2">Uncharacterized protein</fullName>
    </submittedName>
</protein>
<evidence type="ECO:0000313" key="3">
    <source>
        <dbReference type="Proteomes" id="UP000217790"/>
    </source>
</evidence>
<evidence type="ECO:0000256" key="1">
    <source>
        <dbReference type="SAM" id="MobiDB-lite"/>
    </source>
</evidence>
<proteinExistence type="predicted"/>
<dbReference type="InParanoid" id="A0A2H3E4Q9"/>
<reference evidence="3" key="1">
    <citation type="journal article" date="2017" name="Nat. Ecol. Evol.">
        <title>Genome expansion and lineage-specific genetic innovations in the forest pathogenic fungi Armillaria.</title>
        <authorList>
            <person name="Sipos G."/>
            <person name="Prasanna A.N."/>
            <person name="Walter M.C."/>
            <person name="O'Connor E."/>
            <person name="Balint B."/>
            <person name="Krizsan K."/>
            <person name="Kiss B."/>
            <person name="Hess J."/>
            <person name="Varga T."/>
            <person name="Slot J."/>
            <person name="Riley R."/>
            <person name="Boka B."/>
            <person name="Rigling D."/>
            <person name="Barry K."/>
            <person name="Lee J."/>
            <person name="Mihaltcheva S."/>
            <person name="LaButti K."/>
            <person name="Lipzen A."/>
            <person name="Waldron R."/>
            <person name="Moloney N.M."/>
            <person name="Sperisen C."/>
            <person name="Kredics L."/>
            <person name="Vagvoelgyi C."/>
            <person name="Patrignani A."/>
            <person name="Fitzpatrick D."/>
            <person name="Nagy I."/>
            <person name="Doyle S."/>
            <person name="Anderson J.B."/>
            <person name="Grigoriev I.V."/>
            <person name="Gueldener U."/>
            <person name="Muensterkoetter M."/>
            <person name="Nagy L.G."/>
        </authorList>
    </citation>
    <scope>NUCLEOTIDE SEQUENCE [LARGE SCALE GENOMIC DNA]</scope>
    <source>
        <strain evidence="3">Ar21-2</strain>
    </source>
</reference>
<evidence type="ECO:0000313" key="2">
    <source>
        <dbReference type="EMBL" id="PBK98138.1"/>
    </source>
</evidence>
<dbReference type="Proteomes" id="UP000217790">
    <property type="component" value="Unassembled WGS sequence"/>
</dbReference>
<feature type="region of interest" description="Disordered" evidence="1">
    <location>
        <begin position="185"/>
        <end position="218"/>
    </location>
</feature>
<name>A0A2H3E4Q9_ARMGA</name>
<dbReference type="OrthoDB" id="3059469at2759"/>
<dbReference type="AlphaFoldDB" id="A0A2H3E4Q9"/>
<accession>A0A2H3E4Q9</accession>
<dbReference type="OMA" id="MEPDIND"/>
<sequence>MYIPPQSSVFLDIDSWGLIPVTCHLWLVMRWMYEAVMLPYLSQDGRHIVKFRYQHVFQWVEGSQAGKEVQNKQNSAQNNGILVEILSLAKQYASTHSPGTDLIDFTPGLKFPYTRVISPIQFRNKATYMCEGAALSASSSNMMISSNDENSSLDLVYPFLDLSEDSSLPIPGPVATSTLLPMDLPPADALTSKGARSPVTDINSSTPSSPQRPFPPKSLLLRRVSPYSETTSPFSWSSEISTQIDASVESLISQVKDELSRPHDRINGITLGYPRQSSPPDSEYPYGGDVVVPRNYFHDVTNWQMECMTLGATYPLQINIHPHWNPVLLSHSWLMLDNFTAAILKSIMNISPRGYSSSSDVLDYCISWNLRFTIAIPKSSLSAFRRDVPPQSSSLLETCSPPHKARWMEPDINDYKGVADLNCQYLHNIHEVLRRENAGAFIMEGGVLSFVAKYLGVTVHFLEGSYYNSHYLLQEPLSNGEERVIYRYVEQYDVDSHTLLPTTWIMARYFTLFLRGWMPECSKFIIEVLDGIKRRRGKALTELGWKEYIQQYLWEHDLTGTYRVMQDNAHYGQSLINACFPVSWKKIKLSNIQIPEIYDNSE</sequence>
<feature type="compositionally biased region" description="Polar residues" evidence="1">
    <location>
        <begin position="200"/>
        <end position="209"/>
    </location>
</feature>
<dbReference type="EMBL" id="KZ293648">
    <property type="protein sequence ID" value="PBK98138.1"/>
    <property type="molecule type" value="Genomic_DNA"/>
</dbReference>